<keyword evidence="3" id="KW-1185">Reference proteome</keyword>
<dbReference type="Proteomes" id="UP000682308">
    <property type="component" value="Unassembled WGS sequence"/>
</dbReference>
<evidence type="ECO:0000313" key="2">
    <source>
        <dbReference type="EMBL" id="MBR8638568.1"/>
    </source>
</evidence>
<dbReference type="AlphaFoldDB" id="A0A941IZ62"/>
<evidence type="ECO:0000313" key="3">
    <source>
        <dbReference type="Proteomes" id="UP000682308"/>
    </source>
</evidence>
<evidence type="ECO:0000256" key="1">
    <source>
        <dbReference type="SAM" id="MobiDB-lite"/>
    </source>
</evidence>
<feature type="region of interest" description="Disordered" evidence="1">
    <location>
        <begin position="83"/>
        <end position="105"/>
    </location>
</feature>
<sequence>MTLEIRTTDDPKRQTLHDGDEWIGEILEELDDEGIALGEDPIWSVTMWSLMGTGKQWHAEGDSHEEAEEGARELYEEFLAERRELSRGSRPTTISVPMGGQKRRR</sequence>
<reference evidence="2 3" key="1">
    <citation type="submission" date="2021-04" db="EMBL/GenBank/DDBJ databases">
        <title>Characterization of the biosynthetic gene cluster of new lipopeptides with antitumor activity in the genome of the marine Streptomyces PHM034.</title>
        <authorList>
            <person name="Ceniceros A."/>
            <person name="Canedo L."/>
            <person name="Mendez C."/>
            <person name="Olano C."/>
            <person name="Schleissner C."/>
            <person name="Cuevas C."/>
            <person name="De La Calle F."/>
            <person name="Salas J.A."/>
        </authorList>
    </citation>
    <scope>NUCLEOTIDE SEQUENCE [LARGE SCALE GENOMIC DNA]</scope>
    <source>
        <strain evidence="2 3">PHM034</strain>
    </source>
</reference>
<proteinExistence type="predicted"/>
<protein>
    <submittedName>
        <fullName evidence="2">Uncharacterized protein</fullName>
    </submittedName>
</protein>
<comment type="caution">
    <text evidence="2">The sequence shown here is derived from an EMBL/GenBank/DDBJ whole genome shotgun (WGS) entry which is preliminary data.</text>
</comment>
<accession>A0A941IZ62</accession>
<dbReference type="EMBL" id="JAGTPG010000001">
    <property type="protein sequence ID" value="MBR8638568.1"/>
    <property type="molecule type" value="Genomic_DNA"/>
</dbReference>
<gene>
    <name evidence="2" type="ORF">KEF29_02960</name>
</gene>
<organism evidence="2 3">
    <name type="scientific">Streptomyces tuirus</name>
    <dbReference type="NCBI Taxonomy" id="68278"/>
    <lineage>
        <taxon>Bacteria</taxon>
        <taxon>Bacillati</taxon>
        <taxon>Actinomycetota</taxon>
        <taxon>Actinomycetes</taxon>
        <taxon>Kitasatosporales</taxon>
        <taxon>Streptomycetaceae</taxon>
        <taxon>Streptomyces</taxon>
    </lineage>
</organism>
<name>A0A941IZ62_9ACTN</name>